<name>A0A066W8H4_TILAU</name>
<accession>A0A066W8H4</accession>
<feature type="compositionally biased region" description="Polar residues" evidence="1">
    <location>
        <begin position="258"/>
        <end position="268"/>
    </location>
</feature>
<dbReference type="OrthoDB" id="3366858at2759"/>
<protein>
    <submittedName>
        <fullName evidence="2">Uncharacterized protein</fullName>
    </submittedName>
</protein>
<feature type="compositionally biased region" description="Basic and acidic residues" evidence="1">
    <location>
        <begin position="713"/>
        <end position="732"/>
    </location>
</feature>
<feature type="compositionally biased region" description="Low complexity" evidence="1">
    <location>
        <begin position="1"/>
        <end position="12"/>
    </location>
</feature>
<feature type="compositionally biased region" description="Low complexity" evidence="1">
    <location>
        <begin position="1141"/>
        <end position="1155"/>
    </location>
</feature>
<feature type="compositionally biased region" description="Polar residues" evidence="1">
    <location>
        <begin position="451"/>
        <end position="461"/>
    </location>
</feature>
<feature type="region of interest" description="Disordered" evidence="1">
    <location>
        <begin position="547"/>
        <end position="598"/>
    </location>
</feature>
<feature type="compositionally biased region" description="Polar residues" evidence="1">
    <location>
        <begin position="82"/>
        <end position="91"/>
    </location>
</feature>
<feature type="compositionally biased region" description="Polar residues" evidence="1">
    <location>
        <begin position="1291"/>
        <end position="1300"/>
    </location>
</feature>
<evidence type="ECO:0000256" key="1">
    <source>
        <dbReference type="SAM" id="MobiDB-lite"/>
    </source>
</evidence>
<feature type="compositionally biased region" description="Low complexity" evidence="1">
    <location>
        <begin position="1120"/>
        <end position="1133"/>
    </location>
</feature>
<feature type="compositionally biased region" description="Low complexity" evidence="1">
    <location>
        <begin position="177"/>
        <end position="193"/>
    </location>
</feature>
<feature type="compositionally biased region" description="Polar residues" evidence="1">
    <location>
        <begin position="801"/>
        <end position="810"/>
    </location>
</feature>
<organism evidence="2 3">
    <name type="scientific">Tilletiaria anomala (strain ATCC 24038 / CBS 436.72 / UBC 951)</name>
    <dbReference type="NCBI Taxonomy" id="1037660"/>
    <lineage>
        <taxon>Eukaryota</taxon>
        <taxon>Fungi</taxon>
        <taxon>Dikarya</taxon>
        <taxon>Basidiomycota</taxon>
        <taxon>Ustilaginomycotina</taxon>
        <taxon>Exobasidiomycetes</taxon>
        <taxon>Georgefischeriales</taxon>
        <taxon>Tilletiariaceae</taxon>
        <taxon>Tilletiaria</taxon>
    </lineage>
</organism>
<feature type="compositionally biased region" description="Acidic residues" evidence="1">
    <location>
        <begin position="747"/>
        <end position="762"/>
    </location>
</feature>
<feature type="region of interest" description="Disordered" evidence="1">
    <location>
        <begin position="82"/>
        <end position="155"/>
    </location>
</feature>
<dbReference type="STRING" id="1037660.A0A066W8H4"/>
<dbReference type="EMBL" id="JMSN01000030">
    <property type="protein sequence ID" value="KDN47344.1"/>
    <property type="molecule type" value="Genomic_DNA"/>
</dbReference>
<feature type="compositionally biased region" description="Polar residues" evidence="1">
    <location>
        <begin position="565"/>
        <end position="583"/>
    </location>
</feature>
<proteinExistence type="predicted"/>
<sequence>MGLLPSPFRRTSTPPPLALPGTPASAGSTISSPSVPSASPLALSPESYLSPLSPVPAAAGIDASSSLSLVADASEFEDANASLGSIFSPGSTHGRKLRSGKERMMLPALLTRSRSRSTSRTGGNDGDESAAQAEAQVNGANGSNASGNESMANKLSTQRLAQTLVSLEPTSVTSSFFQLAQSQSPSAPSSPSAITRSPDPAPCGGRLAEVPLVAGEADVAGVGADKGMLLPPISDIFLQSSTLSPSKSSSTLLLASSPRRTPSMQTSPMLRTSSLFSQPTDTPAVDDLLLSPPHPAFMHGSRSSSYASTSGMSGSVSAMSSITSSCNSSYSRDTMASATSLESNGSVPKAIAPNLQGLLASGTNPLAAGAAASTATPAVEARPKAQTTQEPESLRGRSRKEGLGTLRRFGSRFLNRSAASPTSPTDAVLPLPAQIPSSSSTPARSQSQSTKASTVATSIGVLSSRGRMSASTSTSTSASEHSSSPPHTPQTPGYGDSVGAGAAVSLLSSFSIFGSGNSLSAKDGIAKFTHQPQLPAVGTAPSIDSLMTDSRLPQLPPMSLLGPQSAKSQRRSSGANVERSSMVSRGRELPNTESHMHGFNPIPDRGRGAGALGLDTAPQCVTTNDETIGDSDFLRAVLNFSFSDSEGSGSNLHTRAISTSRLGARPDGLPPRHTSLANLGAVADSSLASDAFGALQGLPSSWRPSSFPSRPKRLTEAQAKEIEERETQDKLAGRKVYRHMRPGLFRDDDEDSEDDYGDEDADERSHPFNTAAMRSADGPQASSQHAKNPFPSTFKKAKAPTSGSRGQSLTRPEDWPGLDTPVKRALYNCTLLKVHPQLASIVKETNPQSAVAIVEQKGKAADELCFPRSMNASLRLQEHESTYSVQRNLQVALGRSLVMRKLKRENLTIPEEVEIGWFQRRYGSVSIPASAITAAFMAKVSTKPEALARPNFVAATAPDGVIDDSSGLAAWARRPSFAKRSAIWTSDSTEVGAIDRTAAAPLVFSDRMCSLASVSNTNLLADAPATARFRKREGANVRAMPASAFSTSLMANAFMKALGADSRSDIGQRASLGRSRNRDAQLKKVPPPWIAPRDASERISLQKAVPLPTAASSPARQPMSPASPAKRASSASADRPGHQRSASVVSPLSSPLGSPKMKIGNWSPTTSDEESEEEVPLSKLRLNPKRRSLLPPAPAPAPVAQAASASTQQTPSLTSTQRAQLAIEEQRRRKQAELEARLAHEAQMQRKEAEERLLRRNVRELKEARERRHNTARQTLFTEINYGAGDPSRPSPSETLNRSKTAVELTKAAEGSAASPSAPSQRKEDSMLSQPGHDARGGRRRSCQPSGDDRAAVTSHPDSITSPKAKDKSLRSRSMRPPLVASIPSTPSMPVMGMPLQIPAAYRMMGPSASPHLPHSLSGPIPAWQYAQPTAYAVPMHPASYGMPHSLSYHPHNGGLVHLQPHDVPRSATQHFAQRQC</sequence>
<dbReference type="HOGENOM" id="CLU_249857_0_0_1"/>
<feature type="region of interest" description="Disordered" evidence="1">
    <location>
        <begin position="1264"/>
        <end position="1389"/>
    </location>
</feature>
<feature type="region of interest" description="Disordered" evidence="1">
    <location>
        <begin position="244"/>
        <end position="268"/>
    </location>
</feature>
<gene>
    <name evidence="2" type="ORF">K437DRAFT_267885</name>
</gene>
<feature type="region of interest" description="Disordered" evidence="1">
    <location>
        <begin position="1069"/>
        <end position="1096"/>
    </location>
</feature>
<dbReference type="GeneID" id="25265974"/>
<feature type="compositionally biased region" description="Low complexity" evidence="1">
    <location>
        <begin position="436"/>
        <end position="450"/>
    </location>
</feature>
<feature type="compositionally biased region" description="Low complexity" evidence="1">
    <location>
        <begin position="138"/>
        <end position="153"/>
    </location>
</feature>
<feature type="compositionally biased region" description="Low complexity" evidence="1">
    <location>
        <begin position="19"/>
        <end position="52"/>
    </location>
</feature>
<keyword evidence="3" id="KW-1185">Reference proteome</keyword>
<feature type="compositionally biased region" description="Low complexity" evidence="1">
    <location>
        <begin position="244"/>
        <end position="257"/>
    </location>
</feature>
<evidence type="ECO:0000313" key="2">
    <source>
        <dbReference type="EMBL" id="KDN47344.1"/>
    </source>
</evidence>
<feature type="compositionally biased region" description="Low complexity" evidence="1">
    <location>
        <begin position="699"/>
        <end position="709"/>
    </location>
</feature>
<feature type="compositionally biased region" description="Basic and acidic residues" evidence="1">
    <location>
        <begin position="585"/>
        <end position="596"/>
    </location>
</feature>
<dbReference type="InParanoid" id="A0A066W8H4"/>
<feature type="region of interest" description="Disordered" evidence="1">
    <location>
        <begin position="371"/>
        <end position="496"/>
    </location>
</feature>
<feature type="region of interest" description="Disordered" evidence="1">
    <location>
        <begin position="177"/>
        <end position="205"/>
    </location>
</feature>
<feature type="region of interest" description="Disordered" evidence="1">
    <location>
        <begin position="698"/>
        <end position="817"/>
    </location>
</feature>
<dbReference type="RefSeq" id="XP_013243833.1">
    <property type="nucleotide sequence ID" value="XM_013388379.1"/>
</dbReference>
<comment type="caution">
    <text evidence="2">The sequence shown here is derived from an EMBL/GenBank/DDBJ whole genome shotgun (WGS) entry which is preliminary data.</text>
</comment>
<dbReference type="CDD" id="cd22249">
    <property type="entry name" value="UDM1_RNF168_RNF169-like"/>
    <property type="match status" value="1"/>
</dbReference>
<feature type="region of interest" description="Disordered" evidence="1">
    <location>
        <begin position="1"/>
        <end position="55"/>
    </location>
</feature>
<reference evidence="2 3" key="1">
    <citation type="submission" date="2014-05" db="EMBL/GenBank/DDBJ databases">
        <title>Draft genome sequence of a rare smut relative, Tilletiaria anomala UBC 951.</title>
        <authorList>
            <consortium name="DOE Joint Genome Institute"/>
            <person name="Toome M."/>
            <person name="Kuo A."/>
            <person name="Henrissat B."/>
            <person name="Lipzen A."/>
            <person name="Tritt A."/>
            <person name="Yoshinaga Y."/>
            <person name="Zane M."/>
            <person name="Barry K."/>
            <person name="Grigoriev I.V."/>
            <person name="Spatafora J.W."/>
            <person name="Aimea M.C."/>
        </authorList>
    </citation>
    <scope>NUCLEOTIDE SEQUENCE [LARGE SCALE GENOMIC DNA]</scope>
    <source>
        <strain evidence="2 3">UBC 951</strain>
    </source>
</reference>
<feature type="compositionally biased region" description="Low complexity" evidence="1">
    <location>
        <begin position="1308"/>
        <end position="1320"/>
    </location>
</feature>
<feature type="compositionally biased region" description="Basic and acidic residues" evidence="1">
    <location>
        <begin position="392"/>
        <end position="402"/>
    </location>
</feature>
<dbReference type="Proteomes" id="UP000027361">
    <property type="component" value="Unassembled WGS sequence"/>
</dbReference>
<feature type="region of interest" description="Disordered" evidence="1">
    <location>
        <begin position="1108"/>
        <end position="1214"/>
    </location>
</feature>
<evidence type="ECO:0000313" key="3">
    <source>
        <dbReference type="Proteomes" id="UP000027361"/>
    </source>
</evidence>
<feature type="compositionally biased region" description="Low complexity" evidence="1">
    <location>
        <begin position="469"/>
        <end position="485"/>
    </location>
</feature>
<feature type="compositionally biased region" description="Low complexity" evidence="1">
    <location>
        <begin position="1198"/>
        <end position="1214"/>
    </location>
</feature>